<comment type="caution">
    <text evidence="8">The sequence shown here is derived from an EMBL/GenBank/DDBJ whole genome shotgun (WGS) entry which is preliminary data.</text>
</comment>
<evidence type="ECO:0000256" key="5">
    <source>
        <dbReference type="ARBA" id="ARBA00022989"/>
    </source>
</evidence>
<protein>
    <submittedName>
        <fullName evidence="8">Major facilitator transporter</fullName>
    </submittedName>
</protein>
<dbReference type="InterPro" id="IPR036259">
    <property type="entry name" value="MFS_trans_sf"/>
</dbReference>
<dbReference type="Gene3D" id="1.20.1250.20">
    <property type="entry name" value="MFS general substrate transporter like domains"/>
    <property type="match status" value="1"/>
</dbReference>
<evidence type="ECO:0000256" key="2">
    <source>
        <dbReference type="ARBA" id="ARBA00022448"/>
    </source>
</evidence>
<dbReference type="SUPFAM" id="SSF103473">
    <property type="entry name" value="MFS general substrate transporter"/>
    <property type="match status" value="1"/>
</dbReference>
<keyword evidence="5 7" id="KW-1133">Transmembrane helix</keyword>
<sequence>MQRSAILRFLLSRAASSLGDQFLMFAVPLIVYRSTGSVAMSGLAFFIEWLPRICSLPIAGNLCDRLDSWRVYGFADTARAISCACVAWLALATPSNSFPIIAGLSAVCAFFYAQAFIALESTVPRLVMPEHMPKAQALLQAIDQTASIAGPALAALLAARFPPSGLLWVAASVFGLSALSVWSLRNDLHRAEPRRTEDREGFNAGVVGAVGVLRDKPVLWALIALSMGVNLIVGVALATGAAITTGRFGLSNSLFGFLQTIVGVVALASFLAVPYLTRRLSVYWIGVVAFGMIVAGGLLMGMASSFPVFVLGYALSFASCGLFNVYIRTERAHWIPRDQLGRVLSLIVLLNQLSLPVAGLIVATFGGRLGVQPIFIAVSMLGLLTYAALWRYLQRNSRTADSLRMMVVKVE</sequence>
<gene>
    <name evidence="8" type="ORF">AWB78_02757</name>
</gene>
<keyword evidence="9" id="KW-1185">Reference proteome</keyword>
<proteinExistence type="predicted"/>
<evidence type="ECO:0000256" key="1">
    <source>
        <dbReference type="ARBA" id="ARBA00004651"/>
    </source>
</evidence>
<dbReference type="PANTHER" id="PTHR23513">
    <property type="entry name" value="INTEGRAL MEMBRANE EFFLUX PROTEIN-RELATED"/>
    <property type="match status" value="1"/>
</dbReference>
<comment type="subcellular location">
    <subcellularLocation>
        <location evidence="1">Cell membrane</location>
        <topology evidence="1">Multi-pass membrane protein</topology>
    </subcellularLocation>
</comment>
<organism evidence="8 9">
    <name type="scientific">Caballeronia calidae</name>
    <dbReference type="NCBI Taxonomy" id="1777139"/>
    <lineage>
        <taxon>Bacteria</taxon>
        <taxon>Pseudomonadati</taxon>
        <taxon>Pseudomonadota</taxon>
        <taxon>Betaproteobacteria</taxon>
        <taxon>Burkholderiales</taxon>
        <taxon>Burkholderiaceae</taxon>
        <taxon>Caballeronia</taxon>
    </lineage>
</organism>
<accession>A0A158BLY5</accession>
<dbReference type="AlphaFoldDB" id="A0A158BLY5"/>
<feature type="transmembrane region" description="Helical" evidence="7">
    <location>
        <begin position="280"/>
        <end position="300"/>
    </location>
</feature>
<name>A0A158BLY5_9BURK</name>
<keyword evidence="4 7" id="KW-0812">Transmembrane</keyword>
<dbReference type="Pfam" id="PF07690">
    <property type="entry name" value="MFS_1"/>
    <property type="match status" value="1"/>
</dbReference>
<feature type="transmembrane region" description="Helical" evidence="7">
    <location>
        <begin position="218"/>
        <end position="242"/>
    </location>
</feature>
<dbReference type="CDD" id="cd06173">
    <property type="entry name" value="MFS_MefA_like"/>
    <property type="match status" value="1"/>
</dbReference>
<feature type="transmembrane region" description="Helical" evidence="7">
    <location>
        <begin position="97"/>
        <end position="117"/>
    </location>
</feature>
<feature type="transmembrane region" description="Helical" evidence="7">
    <location>
        <begin position="374"/>
        <end position="393"/>
    </location>
</feature>
<evidence type="ECO:0000256" key="4">
    <source>
        <dbReference type="ARBA" id="ARBA00022692"/>
    </source>
</evidence>
<dbReference type="Proteomes" id="UP000071859">
    <property type="component" value="Unassembled WGS sequence"/>
</dbReference>
<dbReference type="OrthoDB" id="3332648at2"/>
<dbReference type="EMBL" id="FCOX02000012">
    <property type="protein sequence ID" value="SAK70327.1"/>
    <property type="molecule type" value="Genomic_DNA"/>
</dbReference>
<evidence type="ECO:0000313" key="9">
    <source>
        <dbReference type="Proteomes" id="UP000071859"/>
    </source>
</evidence>
<evidence type="ECO:0000256" key="6">
    <source>
        <dbReference type="ARBA" id="ARBA00023136"/>
    </source>
</evidence>
<dbReference type="InterPro" id="IPR011701">
    <property type="entry name" value="MFS"/>
</dbReference>
<dbReference type="GO" id="GO:0022857">
    <property type="term" value="F:transmembrane transporter activity"/>
    <property type="evidence" value="ECO:0007669"/>
    <property type="project" value="InterPro"/>
</dbReference>
<feature type="transmembrane region" description="Helical" evidence="7">
    <location>
        <begin position="165"/>
        <end position="184"/>
    </location>
</feature>
<dbReference type="PANTHER" id="PTHR23513:SF9">
    <property type="entry name" value="ENTEROBACTIN EXPORTER ENTS"/>
    <property type="match status" value="1"/>
</dbReference>
<feature type="transmembrane region" description="Helical" evidence="7">
    <location>
        <begin position="254"/>
        <end position="273"/>
    </location>
</feature>
<reference evidence="8" key="1">
    <citation type="submission" date="2016-01" db="EMBL/GenBank/DDBJ databases">
        <authorList>
            <person name="Peeters C."/>
        </authorList>
    </citation>
    <scope>NUCLEOTIDE SEQUENCE</scope>
    <source>
        <strain evidence="8">LMG 29321</strain>
    </source>
</reference>
<keyword evidence="6 7" id="KW-0472">Membrane</keyword>
<feature type="transmembrane region" description="Helical" evidence="7">
    <location>
        <begin position="306"/>
        <end position="327"/>
    </location>
</feature>
<evidence type="ECO:0000256" key="3">
    <source>
        <dbReference type="ARBA" id="ARBA00022475"/>
    </source>
</evidence>
<dbReference type="RefSeq" id="WP_062605090.1">
    <property type="nucleotide sequence ID" value="NZ_FCOX02000012.1"/>
</dbReference>
<feature type="transmembrane region" description="Helical" evidence="7">
    <location>
        <begin position="339"/>
        <end position="362"/>
    </location>
</feature>
<keyword evidence="2" id="KW-0813">Transport</keyword>
<dbReference type="GO" id="GO:0005886">
    <property type="term" value="C:plasma membrane"/>
    <property type="evidence" value="ECO:0007669"/>
    <property type="project" value="UniProtKB-SubCell"/>
</dbReference>
<evidence type="ECO:0000256" key="7">
    <source>
        <dbReference type="SAM" id="Phobius"/>
    </source>
</evidence>
<evidence type="ECO:0000313" key="8">
    <source>
        <dbReference type="EMBL" id="SAK70327.1"/>
    </source>
</evidence>
<keyword evidence="3" id="KW-1003">Cell membrane</keyword>